<feature type="signal peptide" evidence="2">
    <location>
        <begin position="1"/>
        <end position="24"/>
    </location>
</feature>
<dbReference type="RefSeq" id="WP_290290335.1">
    <property type="nucleotide sequence ID" value="NZ_CP047211.1"/>
</dbReference>
<reference evidence="4" key="1">
    <citation type="journal article" date="2019" name="Int. J. Syst. Evol. Microbiol.">
        <title>The Global Catalogue of Microorganisms (GCM) 10K type strain sequencing project: providing services to taxonomists for standard genome sequencing and annotation.</title>
        <authorList>
            <consortium name="The Broad Institute Genomics Platform"/>
            <consortium name="The Broad Institute Genome Sequencing Center for Infectious Disease"/>
            <person name="Wu L."/>
            <person name="Ma J."/>
        </authorList>
    </citation>
    <scope>NUCLEOTIDE SEQUENCE [LARGE SCALE GENOMIC DNA]</scope>
    <source>
        <strain evidence="4">CCUG 53252</strain>
    </source>
</reference>
<sequence>MNATTLVRRSSLASTLAVAALAIAACGTDELPAETSESKSKGSIELKVTPDGPITLDESGTAKYNVDWEAKAQGDDETCEFVLTVTAPGDEVLHTVPVTGCDSSMAMTLVDGAGEMKSGEYRVELERDNERAEERFTVKK</sequence>
<comment type="caution">
    <text evidence="3">The sequence shown here is derived from an EMBL/GenBank/DDBJ whole genome shotgun (WGS) entry which is preliminary data.</text>
</comment>
<evidence type="ECO:0000256" key="1">
    <source>
        <dbReference type="SAM" id="MobiDB-lite"/>
    </source>
</evidence>
<name>A0ABV7ZPT1_9CORY</name>
<feature type="region of interest" description="Disordered" evidence="1">
    <location>
        <begin position="30"/>
        <end position="54"/>
    </location>
</feature>
<organism evidence="3 4">
    <name type="scientific">Corynebacterium hansenii</name>
    <dbReference type="NCBI Taxonomy" id="394964"/>
    <lineage>
        <taxon>Bacteria</taxon>
        <taxon>Bacillati</taxon>
        <taxon>Actinomycetota</taxon>
        <taxon>Actinomycetes</taxon>
        <taxon>Mycobacteriales</taxon>
        <taxon>Corynebacteriaceae</taxon>
        <taxon>Corynebacterium</taxon>
    </lineage>
</organism>
<protein>
    <recommendedName>
        <fullName evidence="5">Lipoprotein</fullName>
    </recommendedName>
</protein>
<keyword evidence="4" id="KW-1185">Reference proteome</keyword>
<evidence type="ECO:0000313" key="4">
    <source>
        <dbReference type="Proteomes" id="UP001595751"/>
    </source>
</evidence>
<evidence type="ECO:0000256" key="2">
    <source>
        <dbReference type="SAM" id="SignalP"/>
    </source>
</evidence>
<dbReference type="Proteomes" id="UP001595751">
    <property type="component" value="Unassembled WGS sequence"/>
</dbReference>
<proteinExistence type="predicted"/>
<evidence type="ECO:0008006" key="5">
    <source>
        <dbReference type="Google" id="ProtNLM"/>
    </source>
</evidence>
<feature type="chain" id="PRO_5047342179" description="Lipoprotein" evidence="2">
    <location>
        <begin position="25"/>
        <end position="140"/>
    </location>
</feature>
<keyword evidence="2" id="KW-0732">Signal</keyword>
<dbReference type="EMBL" id="JBHRZN010000003">
    <property type="protein sequence ID" value="MFC3850563.1"/>
    <property type="molecule type" value="Genomic_DNA"/>
</dbReference>
<evidence type="ECO:0000313" key="3">
    <source>
        <dbReference type="EMBL" id="MFC3850563.1"/>
    </source>
</evidence>
<gene>
    <name evidence="3" type="ORF">ACFORJ_10360</name>
</gene>
<accession>A0ABV7ZPT1</accession>